<organism evidence="2 3">
    <name type="scientific">Prunus armeniaca</name>
    <name type="common">Apricot</name>
    <name type="synonym">Armeniaca vulgaris</name>
    <dbReference type="NCBI Taxonomy" id="36596"/>
    <lineage>
        <taxon>Eukaryota</taxon>
        <taxon>Viridiplantae</taxon>
        <taxon>Streptophyta</taxon>
        <taxon>Embryophyta</taxon>
        <taxon>Tracheophyta</taxon>
        <taxon>Spermatophyta</taxon>
        <taxon>Magnoliopsida</taxon>
        <taxon>eudicotyledons</taxon>
        <taxon>Gunneridae</taxon>
        <taxon>Pentapetalae</taxon>
        <taxon>rosids</taxon>
        <taxon>fabids</taxon>
        <taxon>Rosales</taxon>
        <taxon>Rosaceae</taxon>
        <taxon>Amygdaloideae</taxon>
        <taxon>Amygdaleae</taxon>
        <taxon>Prunus</taxon>
    </lineage>
</organism>
<dbReference type="PANTHER" id="PTHR46519:SF2">
    <property type="entry name" value="RING_U-BOX SUPERFAMILY PROTEIN"/>
    <property type="match status" value="1"/>
</dbReference>
<feature type="region of interest" description="Disordered" evidence="1">
    <location>
        <begin position="1"/>
        <end position="25"/>
    </location>
</feature>
<reference evidence="3" key="1">
    <citation type="journal article" date="2020" name="Genome Biol.">
        <title>Gamete binning: chromosome-level and haplotype-resolved genome assembly enabled by high-throughput single-cell sequencing of gamete genomes.</title>
        <authorList>
            <person name="Campoy J.A."/>
            <person name="Sun H."/>
            <person name="Goel M."/>
            <person name="Jiao W.-B."/>
            <person name="Folz-Donahue K."/>
            <person name="Wang N."/>
            <person name="Rubio M."/>
            <person name="Liu C."/>
            <person name="Kukat C."/>
            <person name="Ruiz D."/>
            <person name="Huettel B."/>
            <person name="Schneeberger K."/>
        </authorList>
    </citation>
    <scope>NUCLEOTIDE SEQUENCE [LARGE SCALE GENOMIC DNA]</scope>
    <source>
        <strain evidence="3">cv. Rojo Pasion</strain>
    </source>
</reference>
<protein>
    <submittedName>
        <fullName evidence="2">Uncharacterized protein</fullName>
    </submittedName>
</protein>
<evidence type="ECO:0000313" key="3">
    <source>
        <dbReference type="Proteomes" id="UP000507245"/>
    </source>
</evidence>
<keyword evidence="3" id="KW-1185">Reference proteome</keyword>
<evidence type="ECO:0000256" key="1">
    <source>
        <dbReference type="SAM" id="MobiDB-lite"/>
    </source>
</evidence>
<accession>A0A6J5WRY4</accession>
<sequence>MASQHERGANDASSREQSPDLGEVERERVRQIVRGWMETGIGDHSSNVAPWTNVMAVGMVKLNMPLWIINVEAAGMVCCVGK</sequence>
<dbReference type="Proteomes" id="UP000507245">
    <property type="component" value="Unassembled WGS sequence"/>
</dbReference>
<dbReference type="AlphaFoldDB" id="A0A6J5WRY4"/>
<proteinExistence type="predicted"/>
<dbReference type="EMBL" id="CAEKKB010000003">
    <property type="protein sequence ID" value="CAB4303111.1"/>
    <property type="molecule type" value="Genomic_DNA"/>
</dbReference>
<name>A0A6J5WRY4_PRUAR</name>
<dbReference type="PANTHER" id="PTHR46519">
    <property type="entry name" value="RING/U-BOX SUPERFAMILY PROTEIN"/>
    <property type="match status" value="1"/>
</dbReference>
<evidence type="ECO:0000313" key="2">
    <source>
        <dbReference type="EMBL" id="CAB4303111.1"/>
    </source>
</evidence>
<gene>
    <name evidence="2" type="ORF">ORAREDHAP_LOCUS19113</name>
</gene>